<dbReference type="Proteomes" id="UP001642483">
    <property type="component" value="Unassembled WGS sequence"/>
</dbReference>
<dbReference type="EMBL" id="CAWYQH010000112">
    <property type="protein sequence ID" value="CAK8689999.1"/>
    <property type="molecule type" value="Genomic_DNA"/>
</dbReference>
<comment type="caution">
    <text evidence="1">The sequence shown here is derived from an EMBL/GenBank/DDBJ whole genome shotgun (WGS) entry which is preliminary data.</text>
</comment>
<organism evidence="1 2">
    <name type="scientific">Clavelina lepadiformis</name>
    <name type="common">Light-bulb sea squirt</name>
    <name type="synonym">Ascidia lepadiformis</name>
    <dbReference type="NCBI Taxonomy" id="159417"/>
    <lineage>
        <taxon>Eukaryota</taxon>
        <taxon>Metazoa</taxon>
        <taxon>Chordata</taxon>
        <taxon>Tunicata</taxon>
        <taxon>Ascidiacea</taxon>
        <taxon>Aplousobranchia</taxon>
        <taxon>Clavelinidae</taxon>
        <taxon>Clavelina</taxon>
    </lineage>
</organism>
<gene>
    <name evidence="1" type="ORF">CVLEPA_LOCUS22651</name>
</gene>
<keyword evidence="2" id="KW-1185">Reference proteome</keyword>
<accession>A0ABP0GH89</accession>
<proteinExistence type="predicted"/>
<evidence type="ECO:0000313" key="2">
    <source>
        <dbReference type="Proteomes" id="UP001642483"/>
    </source>
</evidence>
<evidence type="ECO:0000313" key="1">
    <source>
        <dbReference type="EMBL" id="CAK8689999.1"/>
    </source>
</evidence>
<protein>
    <submittedName>
        <fullName evidence="1">Uncharacterized protein</fullName>
    </submittedName>
</protein>
<sequence>MSTSEKPEEFIVICRRNPAKVWFTRWLGYIATPLLQCYTLWLTASDAGPSATSVCGPIISPNVSAAIAQREFCDPNLAKLPASSTLWDRDERYRNFSAAASRAWNNLPQQTMKIQIFLGEHALGTPRID</sequence>
<reference evidence="1 2" key="1">
    <citation type="submission" date="2024-02" db="EMBL/GenBank/DDBJ databases">
        <authorList>
            <person name="Daric V."/>
            <person name="Darras S."/>
        </authorList>
    </citation>
    <scope>NUCLEOTIDE SEQUENCE [LARGE SCALE GENOMIC DNA]</scope>
</reference>
<name>A0ABP0GH89_CLALP</name>